<dbReference type="Proteomes" id="UP000807353">
    <property type="component" value="Unassembled WGS sequence"/>
</dbReference>
<comment type="caution">
    <text evidence="4">The sequence shown here is derived from an EMBL/GenBank/DDBJ whole genome shotgun (WGS) entry which is preliminary data.</text>
</comment>
<dbReference type="GO" id="GO:0003908">
    <property type="term" value="F:methylated-DNA-[protein]-cysteine S-methyltransferase activity"/>
    <property type="evidence" value="ECO:0007669"/>
    <property type="project" value="InterPro"/>
</dbReference>
<feature type="domain" description="Rho-GAP" evidence="3">
    <location>
        <begin position="59"/>
        <end position="288"/>
    </location>
</feature>
<gene>
    <name evidence="4" type="ORF">BDZ94DRAFT_1326591</name>
</gene>
<evidence type="ECO:0000256" key="1">
    <source>
        <dbReference type="SAM" id="Coils"/>
    </source>
</evidence>
<dbReference type="InterPro" id="IPR000198">
    <property type="entry name" value="RhoGAP_dom"/>
</dbReference>
<evidence type="ECO:0000313" key="4">
    <source>
        <dbReference type="EMBL" id="KAF9456968.1"/>
    </source>
</evidence>
<evidence type="ECO:0000313" key="5">
    <source>
        <dbReference type="Proteomes" id="UP000807353"/>
    </source>
</evidence>
<name>A0A9P6CDF7_9AGAR</name>
<feature type="region of interest" description="Disordered" evidence="2">
    <location>
        <begin position="512"/>
        <end position="555"/>
    </location>
</feature>
<keyword evidence="1" id="KW-0175">Coiled coil</keyword>
<dbReference type="GO" id="GO:0007165">
    <property type="term" value="P:signal transduction"/>
    <property type="evidence" value="ECO:0007669"/>
    <property type="project" value="InterPro"/>
</dbReference>
<dbReference type="EMBL" id="MU150393">
    <property type="protein sequence ID" value="KAF9456968.1"/>
    <property type="molecule type" value="Genomic_DNA"/>
</dbReference>
<accession>A0A9P6CDF7</accession>
<feature type="compositionally biased region" description="Basic and acidic residues" evidence="2">
    <location>
        <begin position="310"/>
        <end position="329"/>
    </location>
</feature>
<dbReference type="Gene3D" id="1.10.555.10">
    <property type="entry name" value="Rho GTPase activation protein"/>
    <property type="match status" value="1"/>
</dbReference>
<feature type="coiled-coil region" evidence="1">
    <location>
        <begin position="559"/>
        <end position="642"/>
    </location>
</feature>
<reference evidence="4" key="1">
    <citation type="submission" date="2020-11" db="EMBL/GenBank/DDBJ databases">
        <authorList>
            <consortium name="DOE Joint Genome Institute"/>
            <person name="Ahrendt S."/>
            <person name="Riley R."/>
            <person name="Andreopoulos W."/>
            <person name="Labutti K."/>
            <person name="Pangilinan J."/>
            <person name="Ruiz-Duenas F.J."/>
            <person name="Barrasa J.M."/>
            <person name="Sanchez-Garcia M."/>
            <person name="Camarero S."/>
            <person name="Miyauchi S."/>
            <person name="Serrano A."/>
            <person name="Linde D."/>
            <person name="Babiker R."/>
            <person name="Drula E."/>
            <person name="Ayuso-Fernandez I."/>
            <person name="Pacheco R."/>
            <person name="Padilla G."/>
            <person name="Ferreira P."/>
            <person name="Barriuso J."/>
            <person name="Kellner H."/>
            <person name="Castanera R."/>
            <person name="Alfaro M."/>
            <person name="Ramirez L."/>
            <person name="Pisabarro A.G."/>
            <person name="Kuo A."/>
            <person name="Tritt A."/>
            <person name="Lipzen A."/>
            <person name="He G."/>
            <person name="Yan M."/>
            <person name="Ng V."/>
            <person name="Cullen D."/>
            <person name="Martin F."/>
            <person name="Rosso M.-N."/>
            <person name="Henrissat B."/>
            <person name="Hibbett D."/>
            <person name="Martinez A.T."/>
            <person name="Grigoriev I.V."/>
        </authorList>
    </citation>
    <scope>NUCLEOTIDE SEQUENCE</scope>
    <source>
        <strain evidence="4">CBS 247.69</strain>
    </source>
</reference>
<feature type="compositionally biased region" description="Low complexity" evidence="2">
    <location>
        <begin position="515"/>
        <end position="542"/>
    </location>
</feature>
<dbReference type="AlphaFoldDB" id="A0A9P6CDF7"/>
<dbReference type="InterPro" id="IPR008936">
    <property type="entry name" value="Rho_GTPase_activation_prot"/>
</dbReference>
<dbReference type="PROSITE" id="PS00374">
    <property type="entry name" value="MGMT"/>
    <property type="match status" value="1"/>
</dbReference>
<dbReference type="PROSITE" id="PS50238">
    <property type="entry name" value="RHOGAP"/>
    <property type="match status" value="1"/>
</dbReference>
<proteinExistence type="predicted"/>
<protein>
    <recommendedName>
        <fullName evidence="3">Rho-GAP domain-containing protein</fullName>
    </recommendedName>
</protein>
<keyword evidence="5" id="KW-1185">Reference proteome</keyword>
<evidence type="ECO:0000259" key="3">
    <source>
        <dbReference type="PROSITE" id="PS50238"/>
    </source>
</evidence>
<dbReference type="SUPFAM" id="SSF48350">
    <property type="entry name" value="GTPase activation domain, GAP"/>
    <property type="match status" value="1"/>
</dbReference>
<dbReference type="OrthoDB" id="79452at2759"/>
<organism evidence="4 5">
    <name type="scientific">Collybia nuda</name>
    <dbReference type="NCBI Taxonomy" id="64659"/>
    <lineage>
        <taxon>Eukaryota</taxon>
        <taxon>Fungi</taxon>
        <taxon>Dikarya</taxon>
        <taxon>Basidiomycota</taxon>
        <taxon>Agaricomycotina</taxon>
        <taxon>Agaricomycetes</taxon>
        <taxon>Agaricomycetidae</taxon>
        <taxon>Agaricales</taxon>
        <taxon>Tricholomatineae</taxon>
        <taxon>Clitocybaceae</taxon>
        <taxon>Collybia</taxon>
    </lineage>
</organism>
<dbReference type="Pfam" id="PF00620">
    <property type="entry name" value="RhoGAP"/>
    <property type="match status" value="1"/>
</dbReference>
<dbReference type="SMART" id="SM00324">
    <property type="entry name" value="RhoGAP"/>
    <property type="match status" value="1"/>
</dbReference>
<dbReference type="GO" id="GO:0006281">
    <property type="term" value="P:DNA repair"/>
    <property type="evidence" value="ECO:0007669"/>
    <property type="project" value="InterPro"/>
</dbReference>
<evidence type="ECO:0000256" key="2">
    <source>
        <dbReference type="SAM" id="MobiDB-lite"/>
    </source>
</evidence>
<feature type="region of interest" description="Disordered" evidence="2">
    <location>
        <begin position="310"/>
        <end position="331"/>
    </location>
</feature>
<dbReference type="InterPro" id="IPR001497">
    <property type="entry name" value="MethylDNA_cys_MeTrfase_AS"/>
</dbReference>
<sequence length="656" mass="72228">MHERDVMDRAGREEWIERHGGNGLTEEEAEALTVFGTPLRQVYIYASARTVFGTSSGSMPGWELDLPIVVVSCIEEIWRRGAFDIELYTSSSPTGNIAHRASILGSTPKFRHLVKKFNSQCTTYSPSSPLSCSHTRYPHLSTSGVPPSTEEIILLLQTYLSSLPESIFSPALVGAAWAWCISPFEGNTEDEGRHVQVARILLRLLPSPNFAMLIYLLAFLRQVMRSANNGTDSAVKDTIRGYEEYHTDEAAARAVGKVFGKSIFSCEDDGKRGEDMMTWFLLRWDQVCHGLFDVGVSSENCEKPRVWLDEGRDPSSKITSDMERNEDLGRPNISCRTTQLTPWMPHDAPGDFFGVSPSMDSSEDLLFSGRGELSAWADNYRSGIVDVHEHESAPLSCAGHHKITDADDKDSIVLMPCHRLFGVDKVTLMRTTPSPGPSFSTDADSTNEELTSKFSGALRTSGDGGSKSICSFASAPALEQRLMDISFPPASEAFLDIHFHGYENLLKSPPQNADSICSSSVPSRASSHSTTSELISSETASTPVSDSVPGSPSAELLELSRAETRVRALKRELERSDTAVAKSIRETFKARERIALLENRVKELELDADSKDALGVSGGEVVRRLEEKLSSVTKERDEALELVKMVKQVMESGRRS</sequence>